<sequence length="72" mass="8399">MYRADKNAVDIWEIATQVDKNVPANIWNIVSKMPLVNERQIIATSTREVALWKKLALKQVHFHLVKNQIVFI</sequence>
<dbReference type="AlphaFoldDB" id="A0A0N0PFI9"/>
<accession>A0A0N0PFI9</accession>
<dbReference type="InParanoid" id="A0A0N0PFI9"/>
<gene>
    <name evidence="1" type="ORF">RR48_00248</name>
</gene>
<comment type="caution">
    <text evidence="1">The sequence shown here is derived from an EMBL/GenBank/DDBJ whole genome shotgun (WGS) entry which is preliminary data.</text>
</comment>
<protein>
    <submittedName>
        <fullName evidence="1">Uncharacterized protein</fullName>
    </submittedName>
</protein>
<name>A0A0N0PFI9_PAPMA</name>
<evidence type="ECO:0000313" key="1">
    <source>
        <dbReference type="EMBL" id="KPJ21291.1"/>
    </source>
</evidence>
<evidence type="ECO:0000313" key="2">
    <source>
        <dbReference type="Proteomes" id="UP000053240"/>
    </source>
</evidence>
<dbReference type="Proteomes" id="UP000053240">
    <property type="component" value="Unassembled WGS sequence"/>
</dbReference>
<organism evidence="1 2">
    <name type="scientific">Papilio machaon</name>
    <name type="common">Old World swallowtail butterfly</name>
    <dbReference type="NCBI Taxonomy" id="76193"/>
    <lineage>
        <taxon>Eukaryota</taxon>
        <taxon>Metazoa</taxon>
        <taxon>Ecdysozoa</taxon>
        <taxon>Arthropoda</taxon>
        <taxon>Hexapoda</taxon>
        <taxon>Insecta</taxon>
        <taxon>Pterygota</taxon>
        <taxon>Neoptera</taxon>
        <taxon>Endopterygota</taxon>
        <taxon>Lepidoptera</taxon>
        <taxon>Glossata</taxon>
        <taxon>Ditrysia</taxon>
        <taxon>Papilionoidea</taxon>
        <taxon>Papilionidae</taxon>
        <taxon>Papilioninae</taxon>
        <taxon>Papilio</taxon>
    </lineage>
</organism>
<keyword evidence="2" id="KW-1185">Reference proteome</keyword>
<dbReference type="STRING" id="76193.A0A0N0PFI9"/>
<dbReference type="EMBL" id="LADJ01035476">
    <property type="protein sequence ID" value="KPJ21291.1"/>
    <property type="molecule type" value="Genomic_DNA"/>
</dbReference>
<proteinExistence type="predicted"/>
<reference evidence="1 2" key="1">
    <citation type="journal article" date="2015" name="Nat. Commun.">
        <title>Outbred genome sequencing and CRISPR/Cas9 gene editing in butterflies.</title>
        <authorList>
            <person name="Li X."/>
            <person name="Fan D."/>
            <person name="Zhang W."/>
            <person name="Liu G."/>
            <person name="Zhang L."/>
            <person name="Zhao L."/>
            <person name="Fang X."/>
            <person name="Chen L."/>
            <person name="Dong Y."/>
            <person name="Chen Y."/>
            <person name="Ding Y."/>
            <person name="Zhao R."/>
            <person name="Feng M."/>
            <person name="Zhu Y."/>
            <person name="Feng Y."/>
            <person name="Jiang X."/>
            <person name="Zhu D."/>
            <person name="Xiang H."/>
            <person name="Feng X."/>
            <person name="Li S."/>
            <person name="Wang J."/>
            <person name="Zhang G."/>
            <person name="Kronforst M.R."/>
            <person name="Wang W."/>
        </authorList>
    </citation>
    <scope>NUCLEOTIDE SEQUENCE [LARGE SCALE GENOMIC DNA]</scope>
    <source>
        <strain evidence="1">Ya'a_city_454_Pm</strain>
        <tissue evidence="1">Whole body</tissue>
    </source>
</reference>